<organism evidence="3 4">
    <name type="scientific">Exophiala aquamarina CBS 119918</name>
    <dbReference type="NCBI Taxonomy" id="1182545"/>
    <lineage>
        <taxon>Eukaryota</taxon>
        <taxon>Fungi</taxon>
        <taxon>Dikarya</taxon>
        <taxon>Ascomycota</taxon>
        <taxon>Pezizomycotina</taxon>
        <taxon>Eurotiomycetes</taxon>
        <taxon>Chaetothyriomycetidae</taxon>
        <taxon>Chaetothyriales</taxon>
        <taxon>Herpotrichiellaceae</taxon>
        <taxon>Exophiala</taxon>
    </lineage>
</organism>
<name>A0A072PD02_9EURO</name>
<comment type="caution">
    <text evidence="3">The sequence shown here is derived from an EMBL/GenBank/DDBJ whole genome shotgun (WGS) entry which is preliminary data.</text>
</comment>
<proteinExistence type="predicted"/>
<feature type="transmembrane region" description="Helical" evidence="2">
    <location>
        <begin position="499"/>
        <end position="518"/>
    </location>
</feature>
<gene>
    <name evidence="3" type="ORF">A1O9_05897</name>
</gene>
<accession>A0A072PD02</accession>
<dbReference type="OrthoDB" id="4121235at2759"/>
<feature type="transmembrane region" description="Helical" evidence="2">
    <location>
        <begin position="530"/>
        <end position="548"/>
    </location>
</feature>
<dbReference type="AlphaFoldDB" id="A0A072PD02"/>
<dbReference type="RefSeq" id="XP_013260564.1">
    <property type="nucleotide sequence ID" value="XM_013405110.1"/>
</dbReference>
<evidence type="ECO:0000256" key="1">
    <source>
        <dbReference type="SAM" id="MobiDB-lite"/>
    </source>
</evidence>
<feature type="compositionally biased region" description="Polar residues" evidence="1">
    <location>
        <begin position="601"/>
        <end position="617"/>
    </location>
</feature>
<keyword evidence="4" id="KW-1185">Reference proteome</keyword>
<evidence type="ECO:0000313" key="4">
    <source>
        <dbReference type="Proteomes" id="UP000027920"/>
    </source>
</evidence>
<dbReference type="EMBL" id="AMGV01000004">
    <property type="protein sequence ID" value="KEF57974.1"/>
    <property type="molecule type" value="Genomic_DNA"/>
</dbReference>
<dbReference type="Proteomes" id="UP000027920">
    <property type="component" value="Unassembled WGS sequence"/>
</dbReference>
<dbReference type="GeneID" id="25280817"/>
<keyword evidence="2" id="KW-0472">Membrane</keyword>
<feature type="compositionally biased region" description="Basic residues" evidence="1">
    <location>
        <begin position="150"/>
        <end position="161"/>
    </location>
</feature>
<feature type="region of interest" description="Disordered" evidence="1">
    <location>
        <begin position="588"/>
        <end position="627"/>
    </location>
</feature>
<dbReference type="HOGENOM" id="CLU_025796_0_0_1"/>
<protein>
    <submittedName>
        <fullName evidence="3">Uncharacterized protein</fullName>
    </submittedName>
</protein>
<dbReference type="STRING" id="1182545.A0A072PD02"/>
<sequence>MTRYSPNLQRFSLALTATQWLPEFATYRYGLDYWNENRPYIGTRRHVPPDATGIGLSMPNPQDTDDTDIAFFMQDPEDADDLTLSPEAQRVVDVYRGKTGQSMRPDEAEDEKCPYVAWLDERACENAVSSSRKYRGPLTSHDLGRELQKPRYRQRKGRVRLRSGVAGDSNSSLGGPIEPDADRRLIFITDLNSPSIHALISTASTTQASALRDALAKHLAFEPLIEVRIETHGPSRFELCFHLPVLLCRASETIDHRRHENGKPLRRTSDISFLNLEPGRPKEFLYEAEVSCVIAGLHDHSWIAYCFVDTYFDSSNERRETIYEYHKDKVAEAGMNMDPLTYGNCDAEDPIWDPRLYFLEVCFQRTAPTVREWKHLVGKVEGSFRNYDQTYRSTLPLRASFDWVTKFMCLSAQLQEVLVKIVDMCDNFCSTYPAIFEHVPHEYEKLLNKMHEFRTLKRRFGFLSDRCAKEAHILELKLIDEALRESRGQSQLAMDNKRFSLVMLLYISPIALAQGIFSTEKPIVPLVRPTFPWFAGLILIFSVGGFIVHTALFWVQWGTFLHFLHACGPDLMVLPRIRRRMRKSQDIEGTGADMPDGVAQSDAQIVSSSDTQNSPVTSPKLGVIQPQ</sequence>
<evidence type="ECO:0000313" key="3">
    <source>
        <dbReference type="EMBL" id="KEF57974.1"/>
    </source>
</evidence>
<dbReference type="VEuPathDB" id="FungiDB:A1O9_05897"/>
<keyword evidence="2" id="KW-0812">Transmembrane</keyword>
<evidence type="ECO:0000256" key="2">
    <source>
        <dbReference type="SAM" id="Phobius"/>
    </source>
</evidence>
<feature type="region of interest" description="Disordered" evidence="1">
    <location>
        <begin position="133"/>
        <end position="175"/>
    </location>
</feature>
<keyword evidence="2" id="KW-1133">Transmembrane helix</keyword>
<reference evidence="3 4" key="1">
    <citation type="submission" date="2013-03" db="EMBL/GenBank/DDBJ databases">
        <title>The Genome Sequence of Exophiala aquamarina CBS 119918.</title>
        <authorList>
            <consortium name="The Broad Institute Genomics Platform"/>
            <person name="Cuomo C."/>
            <person name="de Hoog S."/>
            <person name="Gorbushina A."/>
            <person name="Walker B."/>
            <person name="Young S.K."/>
            <person name="Zeng Q."/>
            <person name="Gargeya S."/>
            <person name="Fitzgerald M."/>
            <person name="Haas B."/>
            <person name="Abouelleil A."/>
            <person name="Allen A.W."/>
            <person name="Alvarado L."/>
            <person name="Arachchi H.M."/>
            <person name="Berlin A.M."/>
            <person name="Chapman S.B."/>
            <person name="Gainer-Dewar J."/>
            <person name="Goldberg J."/>
            <person name="Griggs A."/>
            <person name="Gujja S."/>
            <person name="Hansen M."/>
            <person name="Howarth C."/>
            <person name="Imamovic A."/>
            <person name="Ireland A."/>
            <person name="Larimer J."/>
            <person name="McCowan C."/>
            <person name="Murphy C."/>
            <person name="Pearson M."/>
            <person name="Poon T.W."/>
            <person name="Priest M."/>
            <person name="Roberts A."/>
            <person name="Saif S."/>
            <person name="Shea T."/>
            <person name="Sisk P."/>
            <person name="Sykes S."/>
            <person name="Wortman J."/>
            <person name="Nusbaum C."/>
            <person name="Birren B."/>
        </authorList>
    </citation>
    <scope>NUCLEOTIDE SEQUENCE [LARGE SCALE GENOMIC DNA]</scope>
    <source>
        <strain evidence="3 4">CBS 119918</strain>
    </source>
</reference>